<proteinExistence type="predicted"/>
<reference evidence="3 4" key="1">
    <citation type="submission" date="2018-08" db="EMBL/GenBank/DDBJ databases">
        <title>Sequencing the genomes of 1000 actinobacteria strains.</title>
        <authorList>
            <person name="Klenk H.-P."/>
        </authorList>
    </citation>
    <scope>NUCLEOTIDE SEQUENCE [LARGE SCALE GENOMIC DNA]</scope>
    <source>
        <strain evidence="3 4">DSM 22891</strain>
    </source>
</reference>
<accession>A0A3D9VD33</accession>
<protein>
    <submittedName>
        <fullName evidence="3">Flavin reductase (DIM6/NTAB) family NADH-FMN oxidoreductase RutF</fullName>
    </submittedName>
</protein>
<organism evidence="3 4">
    <name type="scientific">Thermasporomyces composti</name>
    <dbReference type="NCBI Taxonomy" id="696763"/>
    <lineage>
        <taxon>Bacteria</taxon>
        <taxon>Bacillati</taxon>
        <taxon>Actinomycetota</taxon>
        <taxon>Actinomycetes</taxon>
        <taxon>Propionibacteriales</taxon>
        <taxon>Nocardioidaceae</taxon>
        <taxon>Thermasporomyces</taxon>
    </lineage>
</organism>
<keyword evidence="4" id="KW-1185">Reference proteome</keyword>
<gene>
    <name evidence="3" type="ORF">DFJ64_3540</name>
</gene>
<comment type="caution">
    <text evidence="3">The sequence shown here is derived from an EMBL/GenBank/DDBJ whole genome shotgun (WGS) entry which is preliminary data.</text>
</comment>
<dbReference type="InterPro" id="IPR002563">
    <property type="entry name" value="Flavin_Rdtase-like_dom"/>
</dbReference>
<evidence type="ECO:0000313" key="4">
    <source>
        <dbReference type="Proteomes" id="UP000256485"/>
    </source>
</evidence>
<dbReference type="PANTHER" id="PTHR30466">
    <property type="entry name" value="FLAVIN REDUCTASE"/>
    <property type="match status" value="1"/>
</dbReference>
<evidence type="ECO:0000259" key="2">
    <source>
        <dbReference type="SMART" id="SM00903"/>
    </source>
</evidence>
<evidence type="ECO:0000256" key="1">
    <source>
        <dbReference type="ARBA" id="ARBA00023002"/>
    </source>
</evidence>
<dbReference type="GO" id="GO:0006208">
    <property type="term" value="P:pyrimidine nucleobase catabolic process"/>
    <property type="evidence" value="ECO:0007669"/>
    <property type="project" value="TreeGrafter"/>
</dbReference>
<keyword evidence="1" id="KW-0560">Oxidoreductase</keyword>
<sequence>MTSSVELTSTVTPDLYRAVFRRYAAGVVVITADAGFGPAGFTATSLASISLEPPLVSFALSTSASSWPTIARAETLVVNFLDAEQHAIAARFATSGIDRFAAPTRWSRLATGEPILVDVPGHLRGRVLQRHETGDHHLVVAEVLDASTRHHAPLLYHAGSYTTVATTAPWH</sequence>
<dbReference type="Gene3D" id="2.30.110.10">
    <property type="entry name" value="Electron Transport, Fmn-binding Protein, Chain A"/>
    <property type="match status" value="1"/>
</dbReference>
<dbReference type="PANTHER" id="PTHR30466:SF1">
    <property type="entry name" value="FMN REDUCTASE (NADH) RUTF"/>
    <property type="match status" value="1"/>
</dbReference>
<dbReference type="GO" id="GO:0042602">
    <property type="term" value="F:riboflavin reductase (NADPH) activity"/>
    <property type="evidence" value="ECO:0007669"/>
    <property type="project" value="TreeGrafter"/>
</dbReference>
<dbReference type="Pfam" id="PF01613">
    <property type="entry name" value="Flavin_Reduct"/>
    <property type="match status" value="1"/>
</dbReference>
<dbReference type="SMART" id="SM00903">
    <property type="entry name" value="Flavin_Reduct"/>
    <property type="match status" value="1"/>
</dbReference>
<dbReference type="RefSeq" id="WP_115851423.1">
    <property type="nucleotide sequence ID" value="NZ_QTUC01000001.1"/>
</dbReference>
<dbReference type="EMBL" id="QTUC01000001">
    <property type="protein sequence ID" value="REF38070.1"/>
    <property type="molecule type" value="Genomic_DNA"/>
</dbReference>
<name>A0A3D9VD33_THECX</name>
<dbReference type="Proteomes" id="UP000256485">
    <property type="component" value="Unassembled WGS sequence"/>
</dbReference>
<dbReference type="SUPFAM" id="SSF50475">
    <property type="entry name" value="FMN-binding split barrel"/>
    <property type="match status" value="1"/>
</dbReference>
<dbReference type="InterPro" id="IPR050268">
    <property type="entry name" value="NADH-dep_flavin_reductase"/>
</dbReference>
<dbReference type="OrthoDB" id="9792858at2"/>
<dbReference type="InterPro" id="IPR012349">
    <property type="entry name" value="Split_barrel_FMN-bd"/>
</dbReference>
<dbReference type="AlphaFoldDB" id="A0A3D9VD33"/>
<evidence type="ECO:0000313" key="3">
    <source>
        <dbReference type="EMBL" id="REF38070.1"/>
    </source>
</evidence>
<feature type="domain" description="Flavin reductase like" evidence="2">
    <location>
        <begin position="20"/>
        <end position="163"/>
    </location>
</feature>
<dbReference type="GO" id="GO:0010181">
    <property type="term" value="F:FMN binding"/>
    <property type="evidence" value="ECO:0007669"/>
    <property type="project" value="InterPro"/>
</dbReference>